<accession>A0A2P6N9J7</accession>
<proteinExistence type="predicted"/>
<dbReference type="InterPro" id="IPR037523">
    <property type="entry name" value="VOC_core"/>
</dbReference>
<dbReference type="STRING" id="1890364.A0A2P6N9J7"/>
<sequence>MPVEKLETQHRILHWVFKITDLRAWIEFSKELLHSRVYRHEEFQNGCEATCNGPYSGDWSKTMIGPSNEDHFCIELTYNYGIHEYTQGNELRYITLKYPNAAEEARKSKYPKEERQDGSVLVTGPDASKWLFISGESENGKDEPFYSVVFSSSNIEAGTQFYTEALGLSEFDHNGNKVFGYAAGQTKVELVQTPEVTHDTGKGRIAFATSSVPITYARALRHNTTIQNHPTTLPTPGKADVVVTILKDRDDIEICQVQGFDELCKLVDGADVIDWEFRDKKEAAVKKWAERAQN</sequence>
<keyword evidence="3" id="KW-1185">Reference proteome</keyword>
<name>A0A2P6N9J7_9EUKA</name>
<evidence type="ECO:0000313" key="3">
    <source>
        <dbReference type="Proteomes" id="UP000241769"/>
    </source>
</evidence>
<dbReference type="AlphaFoldDB" id="A0A2P6N9J7"/>
<dbReference type="Proteomes" id="UP000241769">
    <property type="component" value="Unassembled WGS sequence"/>
</dbReference>
<dbReference type="PROSITE" id="PS51819">
    <property type="entry name" value="VOC"/>
    <property type="match status" value="1"/>
</dbReference>
<dbReference type="SUPFAM" id="SSF54593">
    <property type="entry name" value="Glyoxalase/Bleomycin resistance protein/Dihydroxybiphenyl dioxygenase"/>
    <property type="match status" value="2"/>
</dbReference>
<evidence type="ECO:0000313" key="2">
    <source>
        <dbReference type="EMBL" id="PRP80623.1"/>
    </source>
</evidence>
<reference evidence="2 3" key="1">
    <citation type="journal article" date="2018" name="Genome Biol. Evol.">
        <title>Multiple Roots of Fruiting Body Formation in Amoebozoa.</title>
        <authorList>
            <person name="Hillmann F."/>
            <person name="Forbes G."/>
            <person name="Novohradska S."/>
            <person name="Ferling I."/>
            <person name="Riege K."/>
            <person name="Groth M."/>
            <person name="Westermann M."/>
            <person name="Marz M."/>
            <person name="Spaller T."/>
            <person name="Winckler T."/>
            <person name="Schaap P."/>
            <person name="Glockner G."/>
        </authorList>
    </citation>
    <scope>NUCLEOTIDE SEQUENCE [LARGE SCALE GENOMIC DNA]</scope>
    <source>
        <strain evidence="2 3">Jena</strain>
    </source>
</reference>
<dbReference type="InParanoid" id="A0A2P6N9J7"/>
<dbReference type="Gene3D" id="3.10.180.10">
    <property type="entry name" value="2,3-Dihydroxybiphenyl 1,2-Dioxygenase, domain 1"/>
    <property type="match status" value="2"/>
</dbReference>
<dbReference type="InterPro" id="IPR029068">
    <property type="entry name" value="Glyas_Bleomycin-R_OHBP_Dase"/>
</dbReference>
<evidence type="ECO:0000259" key="1">
    <source>
        <dbReference type="PROSITE" id="PS51819"/>
    </source>
</evidence>
<dbReference type="PANTHER" id="PTHR46466">
    <property type="entry name" value="GLYOXALASE DOMAIN-CONTAINING PROTEIN 4"/>
    <property type="match status" value="1"/>
</dbReference>
<protein>
    <submittedName>
        <fullName evidence="2">Glyoxalase domain containing 4</fullName>
    </submittedName>
</protein>
<feature type="domain" description="VOC" evidence="1">
    <location>
        <begin position="144"/>
        <end position="259"/>
    </location>
</feature>
<organism evidence="2 3">
    <name type="scientific">Planoprotostelium fungivorum</name>
    <dbReference type="NCBI Taxonomy" id="1890364"/>
    <lineage>
        <taxon>Eukaryota</taxon>
        <taxon>Amoebozoa</taxon>
        <taxon>Evosea</taxon>
        <taxon>Variosea</taxon>
        <taxon>Cavosteliida</taxon>
        <taxon>Cavosteliaceae</taxon>
        <taxon>Planoprotostelium</taxon>
    </lineage>
</organism>
<gene>
    <name evidence="2" type="ORF">PROFUN_11566</name>
</gene>
<dbReference type="OrthoDB" id="1545884at2759"/>
<dbReference type="Pfam" id="PF21701">
    <property type="entry name" value="GLOD4_C"/>
    <property type="match status" value="1"/>
</dbReference>
<comment type="caution">
    <text evidence="2">The sequence shown here is derived from an EMBL/GenBank/DDBJ whole genome shotgun (WGS) entry which is preliminary data.</text>
</comment>
<dbReference type="PANTHER" id="PTHR46466:SF1">
    <property type="entry name" value="GLYOXALASE DOMAIN-CONTAINING PROTEIN 4"/>
    <property type="match status" value="1"/>
</dbReference>
<dbReference type="EMBL" id="MDYQ01000143">
    <property type="protein sequence ID" value="PRP80623.1"/>
    <property type="molecule type" value="Genomic_DNA"/>
</dbReference>
<dbReference type="InterPro" id="IPR043193">
    <property type="entry name" value="GLOD4"/>
</dbReference>